<reference evidence="1 2" key="1">
    <citation type="submission" date="2023-03" db="EMBL/GenBank/DDBJ databases">
        <title>Genome insight into feeding habits of ladybird beetles.</title>
        <authorList>
            <person name="Li H.-S."/>
            <person name="Huang Y.-H."/>
            <person name="Pang H."/>
        </authorList>
    </citation>
    <scope>NUCLEOTIDE SEQUENCE [LARGE SCALE GENOMIC DNA]</scope>
    <source>
        <strain evidence="1">SYSU_2023b</strain>
        <tissue evidence="1">Whole body</tissue>
    </source>
</reference>
<comment type="caution">
    <text evidence="1">The sequence shown here is derived from an EMBL/GenBank/DDBJ whole genome shotgun (WGS) entry which is preliminary data.</text>
</comment>
<gene>
    <name evidence="1" type="ORF">WA026_021064</name>
</gene>
<organism evidence="1 2">
    <name type="scientific">Henosepilachna vigintioctopunctata</name>
    <dbReference type="NCBI Taxonomy" id="420089"/>
    <lineage>
        <taxon>Eukaryota</taxon>
        <taxon>Metazoa</taxon>
        <taxon>Ecdysozoa</taxon>
        <taxon>Arthropoda</taxon>
        <taxon>Hexapoda</taxon>
        <taxon>Insecta</taxon>
        <taxon>Pterygota</taxon>
        <taxon>Neoptera</taxon>
        <taxon>Endopterygota</taxon>
        <taxon>Coleoptera</taxon>
        <taxon>Polyphaga</taxon>
        <taxon>Cucujiformia</taxon>
        <taxon>Coccinelloidea</taxon>
        <taxon>Coccinellidae</taxon>
        <taxon>Epilachninae</taxon>
        <taxon>Epilachnini</taxon>
        <taxon>Henosepilachna</taxon>
    </lineage>
</organism>
<proteinExistence type="predicted"/>
<name>A0AAW1V543_9CUCU</name>
<evidence type="ECO:0000313" key="1">
    <source>
        <dbReference type="EMBL" id="KAK9887221.1"/>
    </source>
</evidence>
<evidence type="ECO:0000313" key="2">
    <source>
        <dbReference type="Proteomes" id="UP001431783"/>
    </source>
</evidence>
<protein>
    <recommendedName>
        <fullName evidence="3">DDE Tnp4 domain-containing protein</fullName>
    </recommendedName>
</protein>
<dbReference type="AlphaFoldDB" id="A0AAW1V543"/>
<dbReference type="EMBL" id="JARQZJ010000106">
    <property type="protein sequence ID" value="KAK9887221.1"/>
    <property type="molecule type" value="Genomic_DNA"/>
</dbReference>
<sequence>MDWYRKPTNPQLLLEPQSVAINYKTTMSVAINTRCVNEGINGLLKMLFRCLLKHQRKHHCHPEVAAHIITACEGLHNICIEYVSEPEDGDDSLHFGIFYDEDRWE</sequence>
<dbReference type="Proteomes" id="UP001431783">
    <property type="component" value="Unassembled WGS sequence"/>
</dbReference>
<evidence type="ECO:0008006" key="3">
    <source>
        <dbReference type="Google" id="ProtNLM"/>
    </source>
</evidence>
<keyword evidence="2" id="KW-1185">Reference proteome</keyword>
<accession>A0AAW1V543</accession>